<evidence type="ECO:0000256" key="1">
    <source>
        <dbReference type="SAM" id="Coils"/>
    </source>
</evidence>
<comment type="caution">
    <text evidence="3">The sequence shown here is derived from an EMBL/GenBank/DDBJ whole genome shotgun (WGS) entry which is preliminary data.</text>
</comment>
<dbReference type="OMA" id="DFCRHFF"/>
<dbReference type="OrthoDB" id="250182at2759"/>
<proteinExistence type="predicted"/>
<dbReference type="PANTHER" id="PTHR23159:SF60">
    <property type="entry name" value="SPINDLE ASSEMBLY ABNORMAL PROTEIN 4"/>
    <property type="match status" value="1"/>
</dbReference>
<organism evidence="3 4">
    <name type="scientific">Leptomonas pyrrhocoris</name>
    <name type="common">Firebug parasite</name>
    <dbReference type="NCBI Taxonomy" id="157538"/>
    <lineage>
        <taxon>Eukaryota</taxon>
        <taxon>Discoba</taxon>
        <taxon>Euglenozoa</taxon>
        <taxon>Kinetoplastea</taxon>
        <taxon>Metakinetoplastina</taxon>
        <taxon>Trypanosomatida</taxon>
        <taxon>Trypanosomatidae</taxon>
        <taxon>Leishmaniinae</taxon>
        <taxon>Leptomonas</taxon>
    </lineage>
</organism>
<keyword evidence="4" id="KW-1185">Reference proteome</keyword>
<dbReference type="VEuPathDB" id="TriTrypDB:LpyrH10_08_2680"/>
<feature type="compositionally biased region" description="Gly residues" evidence="2">
    <location>
        <begin position="106"/>
        <end position="115"/>
    </location>
</feature>
<feature type="region of interest" description="Disordered" evidence="2">
    <location>
        <begin position="422"/>
        <end position="445"/>
    </location>
</feature>
<dbReference type="PANTHER" id="PTHR23159">
    <property type="entry name" value="CENTROSOMAL PROTEIN 2"/>
    <property type="match status" value="1"/>
</dbReference>
<feature type="coiled-coil region" evidence="1">
    <location>
        <begin position="28"/>
        <end position="83"/>
    </location>
</feature>
<accession>A0A0N0VFC9</accession>
<feature type="coiled-coil region" evidence="1">
    <location>
        <begin position="154"/>
        <end position="181"/>
    </location>
</feature>
<dbReference type="Proteomes" id="UP000037923">
    <property type="component" value="Unassembled WGS sequence"/>
</dbReference>
<sequence length="758" mass="81756">MSNKAELAALMASDGDYEKKISLLKKAVVAVTKQKQEIETRQTQLQEELRTATQHLTEAQRENAALQRKVKTLEAQVEQQRSSGSAFGQNMLKGLSSIMGSNDAGGRAGGRGGRGSDTRAQLALSAEDVERLVTENEQLHREKYTYQTKFEDAQRTGTKDAENLRNDVARLQRELGELHGTLDTVTGQCDRLNADYLVERALGDFCRHFFVAALRRSTASLTSLGGAEVVAELQWPAAPRTQPQPAPSPLSSSRNDLPAESPPSPSSPALLSGAMPAEALEQVVRALQSSCGTVKTLLRAISVLIVVLREQLPRRERATVGDLECLRDRLCVFLDAHTIKKDRLMYFLEQLDTHLASLLIPIDAVAKDGAAPTAETLAAAQDEVLQLFLEWLGLLRAQTPLLVESCVSYLSPGHTYTLHARRGATSGHSEEDVARPALTSPSRTTTDRAEFVEEVTKYGYATLASVEGALTAARMLLQRSPTAYGSSPRAVNAEGDVPRNGRVLGDEVDAVGDTDQLNTPPRGAASSVVEVGALLALQRFWWEGCTSARALHTSARVLDGGVQDLAEACNKSEVRDALLYLSRCLRSLATASADIELREKDTEAVMEAVRPAKCFCSGGCGEGGVSGDASTKLPSAASSRAATAAVVAANGHGRDGRISLLPASAEAYEEVLVALAAADRAAVAYYTQMNYLYRELADKEDAVQTAAEAVRQMKKLLEMERTESEHTQQTMQAQISVLSNQLIEMADAAQAPQLPRPH</sequence>
<reference evidence="3 4" key="1">
    <citation type="submission" date="2015-07" db="EMBL/GenBank/DDBJ databases">
        <title>High-quality genome of monoxenous trypanosomatid Leptomonas pyrrhocoris.</title>
        <authorList>
            <person name="Flegontov P."/>
            <person name="Butenko A."/>
            <person name="Firsov S."/>
            <person name="Vlcek C."/>
            <person name="Logacheva M.D."/>
            <person name="Field M."/>
            <person name="Filatov D."/>
            <person name="Flegontova O."/>
            <person name="Gerasimov E."/>
            <person name="Jackson A.P."/>
            <person name="Kelly S."/>
            <person name="Opperdoes F."/>
            <person name="O'Reilly A."/>
            <person name="Votypka J."/>
            <person name="Yurchenko V."/>
            <person name="Lukes J."/>
        </authorList>
    </citation>
    <scope>NUCLEOTIDE SEQUENCE [LARGE SCALE GENOMIC DNA]</scope>
    <source>
        <strain evidence="3">H10</strain>
    </source>
</reference>
<dbReference type="RefSeq" id="XP_015659067.1">
    <property type="nucleotide sequence ID" value="XM_015802623.1"/>
</dbReference>
<evidence type="ECO:0000313" key="3">
    <source>
        <dbReference type="EMBL" id="KPA80628.1"/>
    </source>
</evidence>
<feature type="region of interest" description="Disordered" evidence="2">
    <location>
        <begin position="238"/>
        <end position="271"/>
    </location>
</feature>
<evidence type="ECO:0000313" key="4">
    <source>
        <dbReference type="Proteomes" id="UP000037923"/>
    </source>
</evidence>
<gene>
    <name evidence="3" type="ORF">ABB37_04819</name>
</gene>
<dbReference type="GeneID" id="26905110"/>
<evidence type="ECO:0000256" key="2">
    <source>
        <dbReference type="SAM" id="MobiDB-lite"/>
    </source>
</evidence>
<dbReference type="EMBL" id="LGTL01000008">
    <property type="protein sequence ID" value="KPA80628.1"/>
    <property type="molecule type" value="Genomic_DNA"/>
</dbReference>
<feature type="region of interest" description="Disordered" evidence="2">
    <location>
        <begin position="100"/>
        <end position="119"/>
    </location>
</feature>
<dbReference type="AlphaFoldDB" id="A0A0N0VFC9"/>
<protein>
    <submittedName>
        <fullName evidence="3">Uncharacterized protein</fullName>
    </submittedName>
</protein>
<keyword evidence="1" id="KW-0175">Coiled coil</keyword>
<name>A0A0N0VFC9_LEPPY</name>